<keyword evidence="2" id="KW-1185">Reference proteome</keyword>
<protein>
    <submittedName>
        <fullName evidence="1">Uncharacterized protein</fullName>
    </submittedName>
</protein>
<accession>A0A2G1VM51</accession>
<evidence type="ECO:0000313" key="2">
    <source>
        <dbReference type="Proteomes" id="UP000229433"/>
    </source>
</evidence>
<dbReference type="Proteomes" id="UP000229433">
    <property type="component" value="Unassembled WGS sequence"/>
</dbReference>
<reference evidence="1 2" key="1">
    <citation type="submission" date="2017-08" db="EMBL/GenBank/DDBJ databases">
        <title>The whole genome shortgun sequences of strain Leeuwenhoekiella nanhaiensis G18 from the South China Sea.</title>
        <authorList>
            <person name="Liu Q."/>
        </authorList>
    </citation>
    <scope>NUCLEOTIDE SEQUENCE [LARGE SCALE GENOMIC DNA]</scope>
    <source>
        <strain evidence="1 2">G18</strain>
    </source>
</reference>
<sequence length="69" mass="7834">MAYSHRWSVGGGTNSLMQKICKIGSNWKSFNTRTIGSSPASRSTFLHTTCLRLYHISYEQRVSRAKPQL</sequence>
<organism evidence="1 2">
    <name type="scientific">Leeuwenhoekiella nanhaiensis</name>
    <dbReference type="NCBI Taxonomy" id="1655491"/>
    <lineage>
        <taxon>Bacteria</taxon>
        <taxon>Pseudomonadati</taxon>
        <taxon>Bacteroidota</taxon>
        <taxon>Flavobacteriia</taxon>
        <taxon>Flavobacteriales</taxon>
        <taxon>Flavobacteriaceae</taxon>
        <taxon>Leeuwenhoekiella</taxon>
    </lineage>
</organism>
<comment type="caution">
    <text evidence="1">The sequence shown here is derived from an EMBL/GenBank/DDBJ whole genome shotgun (WGS) entry which is preliminary data.</text>
</comment>
<dbReference type="AlphaFoldDB" id="A0A2G1VM51"/>
<proteinExistence type="predicted"/>
<dbReference type="EMBL" id="NQXA01000028">
    <property type="protein sequence ID" value="PHQ27845.1"/>
    <property type="molecule type" value="Genomic_DNA"/>
</dbReference>
<name>A0A2G1VM51_9FLAO</name>
<gene>
    <name evidence="1" type="ORF">CJ305_18070</name>
</gene>
<evidence type="ECO:0000313" key="1">
    <source>
        <dbReference type="EMBL" id="PHQ27845.1"/>
    </source>
</evidence>